<dbReference type="Proteomes" id="UP000650994">
    <property type="component" value="Unassembled WGS sequence"/>
</dbReference>
<evidence type="ECO:0000313" key="3">
    <source>
        <dbReference type="Proteomes" id="UP000184120"/>
    </source>
</evidence>
<sequence>MVEDLEKLKTQIQAKGFKVEHYESPMQFNIIVQSKNGQHCFARIFTGVNTRERFIIKNEAFEKLKELISQN</sequence>
<reference evidence="2" key="2">
    <citation type="submission" date="2016-11" db="EMBL/GenBank/DDBJ databases">
        <authorList>
            <person name="Jaros S."/>
            <person name="Januszkiewicz K."/>
            <person name="Wedrychowicz H."/>
        </authorList>
    </citation>
    <scope>NUCLEOTIDE SEQUENCE [LARGE SCALE GENOMIC DNA]</scope>
    <source>
        <strain evidence="2">DSM 27989</strain>
    </source>
</reference>
<proteinExistence type="predicted"/>
<organism evidence="2 3">
    <name type="scientific">Chishuiella changwenlii</name>
    <dbReference type="NCBI Taxonomy" id="1434701"/>
    <lineage>
        <taxon>Bacteria</taxon>
        <taxon>Pseudomonadati</taxon>
        <taxon>Bacteroidota</taxon>
        <taxon>Flavobacteriia</taxon>
        <taxon>Flavobacteriales</taxon>
        <taxon>Weeksellaceae</taxon>
        <taxon>Chishuiella</taxon>
    </lineage>
</organism>
<reference evidence="1" key="5">
    <citation type="submission" date="2024-05" db="EMBL/GenBank/DDBJ databases">
        <authorList>
            <person name="Sun Q."/>
            <person name="Zhou Y."/>
        </authorList>
    </citation>
    <scope>NUCLEOTIDE SEQUENCE</scope>
    <source>
        <strain evidence="1">CGMCC 1.12707</strain>
    </source>
</reference>
<protein>
    <submittedName>
        <fullName evidence="2">Uncharacterized protein</fullName>
    </submittedName>
</protein>
<keyword evidence="4" id="KW-1185">Reference proteome</keyword>
<evidence type="ECO:0000313" key="2">
    <source>
        <dbReference type="EMBL" id="SHL03246.1"/>
    </source>
</evidence>
<evidence type="ECO:0000313" key="1">
    <source>
        <dbReference type="EMBL" id="GGF00328.1"/>
    </source>
</evidence>
<accession>A0A1M6XBC9</accession>
<evidence type="ECO:0000313" key="4">
    <source>
        <dbReference type="Proteomes" id="UP000650994"/>
    </source>
</evidence>
<dbReference type="Proteomes" id="UP000184120">
    <property type="component" value="Unassembled WGS sequence"/>
</dbReference>
<name>A0A1M6XBC9_9FLAO</name>
<dbReference type="STRING" id="1434701.SAMN05443634_105186"/>
<dbReference type="AlphaFoldDB" id="A0A1M6XBC9"/>
<reference evidence="3" key="3">
    <citation type="submission" date="2016-11" db="EMBL/GenBank/DDBJ databases">
        <authorList>
            <person name="Varghese N."/>
            <person name="Submissions S."/>
        </authorList>
    </citation>
    <scope>NUCLEOTIDE SEQUENCE [LARGE SCALE GENOMIC DNA]</scope>
    <source>
        <strain evidence="3">DSM 27989</strain>
    </source>
</reference>
<gene>
    <name evidence="1" type="ORF">GCM10010984_17390</name>
    <name evidence="2" type="ORF">SAMN05443634_105186</name>
</gene>
<dbReference type="RefSeq" id="WP_072931233.1">
    <property type="nucleotide sequence ID" value="NZ_BMFL01000011.1"/>
</dbReference>
<reference evidence="1" key="1">
    <citation type="journal article" date="2014" name="Int. J. Syst. Evol. Microbiol.">
        <title>Complete genome of a new Firmicutes species belonging to the dominant human colonic microbiota ('Ruminococcus bicirculans') reveals two chromosomes and a selective capacity to utilize plant glucans.</title>
        <authorList>
            <consortium name="NISC Comparative Sequencing Program"/>
            <person name="Wegmann U."/>
            <person name="Louis P."/>
            <person name="Goesmann A."/>
            <person name="Henrissat B."/>
            <person name="Duncan S.H."/>
            <person name="Flint H.J."/>
        </authorList>
    </citation>
    <scope>NUCLEOTIDE SEQUENCE</scope>
    <source>
        <strain evidence="1">CGMCC 1.12707</strain>
    </source>
</reference>
<dbReference type="EMBL" id="BMFL01000011">
    <property type="protein sequence ID" value="GGF00328.1"/>
    <property type="molecule type" value="Genomic_DNA"/>
</dbReference>
<dbReference type="EMBL" id="FRBH01000005">
    <property type="protein sequence ID" value="SHL03246.1"/>
    <property type="molecule type" value="Genomic_DNA"/>
</dbReference>
<reference evidence="4" key="4">
    <citation type="journal article" date="2019" name="Int. J. Syst. Evol. Microbiol.">
        <title>The Global Catalogue of Microorganisms (GCM) 10K type strain sequencing project: providing services to taxonomists for standard genome sequencing and annotation.</title>
        <authorList>
            <consortium name="The Broad Institute Genomics Platform"/>
            <consortium name="The Broad Institute Genome Sequencing Center for Infectious Disease"/>
            <person name="Wu L."/>
            <person name="Ma J."/>
        </authorList>
    </citation>
    <scope>NUCLEOTIDE SEQUENCE [LARGE SCALE GENOMIC DNA]</scope>
    <source>
        <strain evidence="4">CGMCC 1.12707</strain>
    </source>
</reference>